<reference evidence="1" key="1">
    <citation type="submission" date="2021-03" db="EMBL/GenBank/DDBJ databases">
        <authorList>
            <consortium name="DOE Joint Genome Institute"/>
            <person name="Ahrendt S."/>
            <person name="Looney B.P."/>
            <person name="Miyauchi S."/>
            <person name="Morin E."/>
            <person name="Drula E."/>
            <person name="Courty P.E."/>
            <person name="Chicoki N."/>
            <person name="Fauchery L."/>
            <person name="Kohler A."/>
            <person name="Kuo A."/>
            <person name="Labutti K."/>
            <person name="Pangilinan J."/>
            <person name="Lipzen A."/>
            <person name="Riley R."/>
            <person name="Andreopoulos W."/>
            <person name="He G."/>
            <person name="Johnson J."/>
            <person name="Barry K.W."/>
            <person name="Grigoriev I.V."/>
            <person name="Nagy L."/>
            <person name="Hibbett D."/>
            <person name="Henrissat B."/>
            <person name="Matheny P.B."/>
            <person name="Labbe J."/>
            <person name="Martin F."/>
        </authorList>
    </citation>
    <scope>NUCLEOTIDE SEQUENCE</scope>
    <source>
        <strain evidence="1">HHB10654</strain>
    </source>
</reference>
<dbReference type="Proteomes" id="UP000814140">
    <property type="component" value="Unassembled WGS sequence"/>
</dbReference>
<name>A0ACB8SKL5_9AGAM</name>
<sequence>MAKGIVNGAEGYVDEVDYETDDEGVKHAKCVYVRFDDCGLALPGLPSDVVPIYPISKTFKYQGRDRRTFNITRLQIPLLPAYAYTDYKSQGRSLDRVVVDVAGCRSLQSLYVMLSRVKTLKGLAILRWFPPDKISQRLSHEFRSEFARLDVLHRKTREAYVAKRATP</sequence>
<proteinExistence type="predicted"/>
<comment type="caution">
    <text evidence="1">The sequence shown here is derived from an EMBL/GenBank/DDBJ whole genome shotgun (WGS) entry which is preliminary data.</text>
</comment>
<reference evidence="1" key="2">
    <citation type="journal article" date="2022" name="New Phytol.">
        <title>Evolutionary transition to the ectomycorrhizal habit in the genomes of a hyperdiverse lineage of mushroom-forming fungi.</title>
        <authorList>
            <person name="Looney B."/>
            <person name="Miyauchi S."/>
            <person name="Morin E."/>
            <person name="Drula E."/>
            <person name="Courty P.E."/>
            <person name="Kohler A."/>
            <person name="Kuo A."/>
            <person name="LaButti K."/>
            <person name="Pangilinan J."/>
            <person name="Lipzen A."/>
            <person name="Riley R."/>
            <person name="Andreopoulos W."/>
            <person name="He G."/>
            <person name="Johnson J."/>
            <person name="Nolan M."/>
            <person name="Tritt A."/>
            <person name="Barry K.W."/>
            <person name="Grigoriev I.V."/>
            <person name="Nagy L.G."/>
            <person name="Hibbett D."/>
            <person name="Henrissat B."/>
            <person name="Matheny P.B."/>
            <person name="Labbe J."/>
            <person name="Martin F.M."/>
        </authorList>
    </citation>
    <scope>NUCLEOTIDE SEQUENCE</scope>
    <source>
        <strain evidence="1">HHB10654</strain>
    </source>
</reference>
<gene>
    <name evidence="1" type="ORF">BV25DRAFT_1813624</name>
</gene>
<evidence type="ECO:0000313" key="1">
    <source>
        <dbReference type="EMBL" id="KAI0056635.1"/>
    </source>
</evidence>
<protein>
    <submittedName>
        <fullName evidence="1">Uncharacterized protein</fullName>
    </submittedName>
</protein>
<dbReference type="EMBL" id="MU277260">
    <property type="protein sequence ID" value="KAI0056635.1"/>
    <property type="molecule type" value="Genomic_DNA"/>
</dbReference>
<organism evidence="1 2">
    <name type="scientific">Artomyces pyxidatus</name>
    <dbReference type="NCBI Taxonomy" id="48021"/>
    <lineage>
        <taxon>Eukaryota</taxon>
        <taxon>Fungi</taxon>
        <taxon>Dikarya</taxon>
        <taxon>Basidiomycota</taxon>
        <taxon>Agaricomycotina</taxon>
        <taxon>Agaricomycetes</taxon>
        <taxon>Russulales</taxon>
        <taxon>Auriscalpiaceae</taxon>
        <taxon>Artomyces</taxon>
    </lineage>
</organism>
<accession>A0ACB8SKL5</accession>
<keyword evidence="2" id="KW-1185">Reference proteome</keyword>
<evidence type="ECO:0000313" key="2">
    <source>
        <dbReference type="Proteomes" id="UP000814140"/>
    </source>
</evidence>